<dbReference type="EMBL" id="JADGIZ020000004">
    <property type="protein sequence ID" value="KAL2919146.1"/>
    <property type="molecule type" value="Genomic_DNA"/>
</dbReference>
<sequence length="626" mass="66089">MGALVNLTSLRIVNCGLSGPIPKPIAGLKDLKELLEILDLGFNELGGTLPGWIGDMPSIKSLGLAFNAFKGTVPASLARAQSMVSIELQGNSGLRGRIPDELAGLKSLHSLDLHMTELSGGPFSGVDAFPALTSINIANTAFSPNAFAFLAGRQMDAIALSAPDGTVPAWIKDTNPASLSMRKSGIAQLPEWFSSFKRLASLDLSGNKLARVPSVVGTMTRLEIINLADNAISGDLAVLRVHPRLRSINLARNNLSGPVRNTCFRKRSFPQSLDISDNDFEGDVGGCFDHQAYTLLNLRGNSKLHGNADAEFVVGVGGGWRKVCDFSSTAVCAPGEDGMALCTASCAFEPAGALPPAVYIGAVALFIVVAVVGSAVAAVYGKRRDGGADGGNAAQAAQADERRPLLAEAGVGATSDGDGDGGAAHDGQPRPTLVWERYADQVAHWPTEGRHVLAQFTADTVVVYQAFNQAIGHAAVRQQRLAGAPGFKLDRMSWIKPGFLWMMHRCGWGSGLRGQEAVLAIHMRRAAFEAHLAAALVLGPGVVPGTARGRDVVVQWDPDYDPRDVRLGRRAVQIGLRGDALGRFARDEIVAIEDITQRCRAAHAEAAVGSASLETPRERVLVLGGE</sequence>
<evidence type="ECO:0000256" key="1">
    <source>
        <dbReference type="SAM" id="MobiDB-lite"/>
    </source>
</evidence>
<organism evidence="3 4">
    <name type="scientific">Polyrhizophydium stewartii</name>
    <dbReference type="NCBI Taxonomy" id="2732419"/>
    <lineage>
        <taxon>Eukaryota</taxon>
        <taxon>Fungi</taxon>
        <taxon>Fungi incertae sedis</taxon>
        <taxon>Chytridiomycota</taxon>
        <taxon>Chytridiomycota incertae sedis</taxon>
        <taxon>Chytridiomycetes</taxon>
        <taxon>Rhizophydiales</taxon>
        <taxon>Rhizophydiales incertae sedis</taxon>
        <taxon>Polyrhizophydium</taxon>
    </lineage>
</organism>
<dbReference type="InterPro" id="IPR001611">
    <property type="entry name" value="Leu-rich_rpt"/>
</dbReference>
<feature type="region of interest" description="Disordered" evidence="1">
    <location>
        <begin position="410"/>
        <end position="429"/>
    </location>
</feature>
<protein>
    <submittedName>
        <fullName evidence="3">Uncharacterized protein</fullName>
    </submittedName>
</protein>
<dbReference type="PANTHER" id="PTHR38567:SF1">
    <property type="entry name" value="DUF4291 DOMAIN-CONTAINING PROTEIN"/>
    <property type="match status" value="1"/>
</dbReference>
<keyword evidence="2" id="KW-0472">Membrane</keyword>
<proteinExistence type="predicted"/>
<comment type="caution">
    <text evidence="3">The sequence shown here is derived from an EMBL/GenBank/DDBJ whole genome shotgun (WGS) entry which is preliminary data.</text>
</comment>
<keyword evidence="4" id="KW-1185">Reference proteome</keyword>
<dbReference type="SUPFAM" id="SSF52058">
    <property type="entry name" value="L domain-like"/>
    <property type="match status" value="1"/>
</dbReference>
<dbReference type="Proteomes" id="UP001527925">
    <property type="component" value="Unassembled WGS sequence"/>
</dbReference>
<dbReference type="Pfam" id="PF00560">
    <property type="entry name" value="LRR_1"/>
    <property type="match status" value="2"/>
</dbReference>
<dbReference type="InterPro" id="IPR025633">
    <property type="entry name" value="DUF4291"/>
</dbReference>
<evidence type="ECO:0000313" key="3">
    <source>
        <dbReference type="EMBL" id="KAL2919146.1"/>
    </source>
</evidence>
<gene>
    <name evidence="3" type="ORF">HK105_201419</name>
</gene>
<reference evidence="3 4" key="1">
    <citation type="submission" date="2023-09" db="EMBL/GenBank/DDBJ databases">
        <title>Pangenome analysis of Batrachochytrium dendrobatidis and related Chytrids.</title>
        <authorList>
            <person name="Yacoub M.N."/>
            <person name="Stajich J.E."/>
            <person name="James T.Y."/>
        </authorList>
    </citation>
    <scope>NUCLEOTIDE SEQUENCE [LARGE SCALE GENOMIC DNA]</scope>
    <source>
        <strain evidence="3 4">JEL0888</strain>
    </source>
</reference>
<keyword evidence="2" id="KW-1133">Transmembrane helix</keyword>
<name>A0ABR4NHZ6_9FUNG</name>
<keyword evidence="2" id="KW-0812">Transmembrane</keyword>
<dbReference type="PANTHER" id="PTHR38567">
    <property type="entry name" value="DUF4291 DOMAIN-CONTAINING PROTEIN"/>
    <property type="match status" value="1"/>
</dbReference>
<dbReference type="InterPro" id="IPR032675">
    <property type="entry name" value="LRR_dom_sf"/>
</dbReference>
<dbReference type="Gene3D" id="3.80.10.10">
    <property type="entry name" value="Ribonuclease Inhibitor"/>
    <property type="match status" value="1"/>
</dbReference>
<evidence type="ECO:0000256" key="2">
    <source>
        <dbReference type="SAM" id="Phobius"/>
    </source>
</evidence>
<accession>A0ABR4NHZ6</accession>
<dbReference type="Pfam" id="PF14124">
    <property type="entry name" value="DUF4291"/>
    <property type="match status" value="1"/>
</dbReference>
<evidence type="ECO:0000313" key="4">
    <source>
        <dbReference type="Proteomes" id="UP001527925"/>
    </source>
</evidence>
<feature type="transmembrane region" description="Helical" evidence="2">
    <location>
        <begin position="357"/>
        <end position="380"/>
    </location>
</feature>